<dbReference type="RefSeq" id="WP_145763718.1">
    <property type="nucleotide sequence ID" value="NZ_VIWW01000001.1"/>
</dbReference>
<comment type="caution">
    <text evidence="2">The sequence shown here is derived from an EMBL/GenBank/DDBJ whole genome shotgun (WGS) entry which is preliminary data.</text>
</comment>
<dbReference type="OrthoDB" id="4197515at2"/>
<sequence length="207" mass="22606">MNPAHRLWCLALLCVVLGAATVSSCTEWAPVRDERQTARDAYADGYEKGRAVRKSVGKGASIAEVVWGGCTRRALDAGRVAETDRGAWVVGCLDGVSERPRHPPAGRVTVRTKEKGLLPEFREWLGVDNPALVRHVSAITVVELGTSDSDFDVELTTDYRPSAADRFDAEEMSAEFVEWWDGDDGDGKAQNLVVRGSHGEKIAARRL</sequence>
<evidence type="ECO:0000313" key="3">
    <source>
        <dbReference type="Proteomes" id="UP000318186"/>
    </source>
</evidence>
<dbReference type="Proteomes" id="UP000318186">
    <property type="component" value="Unassembled WGS sequence"/>
</dbReference>
<proteinExistence type="predicted"/>
<evidence type="ECO:0000256" key="1">
    <source>
        <dbReference type="SAM" id="SignalP"/>
    </source>
</evidence>
<dbReference type="EMBL" id="VIWW01000001">
    <property type="protein sequence ID" value="TWG03378.1"/>
    <property type="molecule type" value="Genomic_DNA"/>
</dbReference>
<evidence type="ECO:0008006" key="4">
    <source>
        <dbReference type="Google" id="ProtNLM"/>
    </source>
</evidence>
<keyword evidence="1" id="KW-0732">Signal</keyword>
<organism evidence="2 3">
    <name type="scientific">Streptomyces brevispora</name>
    <dbReference type="NCBI Taxonomy" id="887462"/>
    <lineage>
        <taxon>Bacteria</taxon>
        <taxon>Bacillati</taxon>
        <taxon>Actinomycetota</taxon>
        <taxon>Actinomycetes</taxon>
        <taxon>Kitasatosporales</taxon>
        <taxon>Streptomycetaceae</taxon>
        <taxon>Streptomyces</taxon>
    </lineage>
</organism>
<feature type="signal peptide" evidence="1">
    <location>
        <begin position="1"/>
        <end position="24"/>
    </location>
</feature>
<evidence type="ECO:0000313" key="2">
    <source>
        <dbReference type="EMBL" id="TWG03378.1"/>
    </source>
</evidence>
<dbReference type="PROSITE" id="PS51257">
    <property type="entry name" value="PROKAR_LIPOPROTEIN"/>
    <property type="match status" value="1"/>
</dbReference>
<gene>
    <name evidence="2" type="ORF">FHX80_111802</name>
</gene>
<name>A0A561UVI0_9ACTN</name>
<accession>A0A561UVI0</accession>
<protein>
    <recommendedName>
        <fullName evidence="4">Lipoprotein</fullName>
    </recommendedName>
</protein>
<dbReference type="AlphaFoldDB" id="A0A561UVI0"/>
<reference evidence="2 3" key="1">
    <citation type="submission" date="2019-06" db="EMBL/GenBank/DDBJ databases">
        <title>Sequencing the genomes of 1000 actinobacteria strains.</title>
        <authorList>
            <person name="Klenk H.-P."/>
        </authorList>
    </citation>
    <scope>NUCLEOTIDE SEQUENCE [LARGE SCALE GENOMIC DNA]</scope>
    <source>
        <strain evidence="2 3">DSM 42059</strain>
    </source>
</reference>
<feature type="chain" id="PRO_5038817528" description="Lipoprotein" evidence="1">
    <location>
        <begin position="25"/>
        <end position="207"/>
    </location>
</feature>